<accession>A0ABP3P2G3</accession>
<reference evidence="3" key="1">
    <citation type="journal article" date="2019" name="Int. J. Syst. Evol. Microbiol.">
        <title>The Global Catalogue of Microorganisms (GCM) 10K type strain sequencing project: providing services to taxonomists for standard genome sequencing and annotation.</title>
        <authorList>
            <consortium name="The Broad Institute Genomics Platform"/>
            <consortium name="The Broad Institute Genome Sequencing Center for Infectious Disease"/>
            <person name="Wu L."/>
            <person name="Ma J."/>
        </authorList>
    </citation>
    <scope>NUCLEOTIDE SEQUENCE [LARGE SCALE GENOMIC DNA]</scope>
    <source>
        <strain evidence="3">JCM 14331</strain>
    </source>
</reference>
<organism evidence="2 3">
    <name type="scientific">Rheinheimera aquimaris</name>
    <dbReference type="NCBI Taxonomy" id="412437"/>
    <lineage>
        <taxon>Bacteria</taxon>
        <taxon>Pseudomonadati</taxon>
        <taxon>Pseudomonadota</taxon>
        <taxon>Gammaproteobacteria</taxon>
        <taxon>Chromatiales</taxon>
        <taxon>Chromatiaceae</taxon>
        <taxon>Rheinheimera</taxon>
    </lineage>
</organism>
<proteinExistence type="predicted"/>
<comment type="caution">
    <text evidence="2">The sequence shown here is derived from an EMBL/GenBank/DDBJ whole genome shotgun (WGS) entry which is preliminary data.</text>
</comment>
<dbReference type="InterPro" id="IPR022193">
    <property type="entry name" value="DUF3718"/>
</dbReference>
<gene>
    <name evidence="2" type="ORF">GCM10009098_25330</name>
</gene>
<keyword evidence="1" id="KW-0732">Signal</keyword>
<sequence>MKTAILFAVSLASASLAVPATAGDYQKDGYLYKALVQVCTDTAEDDRLGLHKTLKSHYISKQDAVERIVCNGQQLMDFARANQAVKVTRMLQPYEDRIKGKVTIQDVAASAAN</sequence>
<evidence type="ECO:0008006" key="4">
    <source>
        <dbReference type="Google" id="ProtNLM"/>
    </source>
</evidence>
<evidence type="ECO:0000256" key="1">
    <source>
        <dbReference type="SAM" id="SignalP"/>
    </source>
</evidence>
<dbReference type="RefSeq" id="WP_134056905.1">
    <property type="nucleotide sequence ID" value="NZ_BAAAEO010000004.1"/>
</dbReference>
<name>A0ABP3P2G3_9GAMM</name>
<dbReference type="Pfam" id="PF12514">
    <property type="entry name" value="DUF3718"/>
    <property type="match status" value="1"/>
</dbReference>
<evidence type="ECO:0000313" key="3">
    <source>
        <dbReference type="Proteomes" id="UP001501169"/>
    </source>
</evidence>
<dbReference type="EMBL" id="BAAAEO010000004">
    <property type="protein sequence ID" value="GAA0556401.1"/>
    <property type="molecule type" value="Genomic_DNA"/>
</dbReference>
<feature type="chain" id="PRO_5046492898" description="DUF3718 domain-containing protein" evidence="1">
    <location>
        <begin position="23"/>
        <end position="113"/>
    </location>
</feature>
<protein>
    <recommendedName>
        <fullName evidence="4">DUF3718 domain-containing protein</fullName>
    </recommendedName>
</protein>
<feature type="signal peptide" evidence="1">
    <location>
        <begin position="1"/>
        <end position="22"/>
    </location>
</feature>
<dbReference type="Proteomes" id="UP001501169">
    <property type="component" value="Unassembled WGS sequence"/>
</dbReference>
<keyword evidence="3" id="KW-1185">Reference proteome</keyword>
<evidence type="ECO:0000313" key="2">
    <source>
        <dbReference type="EMBL" id="GAA0556401.1"/>
    </source>
</evidence>